<evidence type="ECO:0000313" key="1">
    <source>
        <dbReference type="EMBL" id="ERP39116.1"/>
    </source>
</evidence>
<proteinExistence type="predicted"/>
<reference evidence="1 2" key="1">
    <citation type="journal article" date="2013" name="Environ. Microbiol.">
        <title>Genome analysis of Chitinivibrio alkaliphilus gen. nov., sp. nov., a novel extremely haloalkaliphilic anaerobic chitinolytic bacterium from the candidate phylum Termite Group 3.</title>
        <authorList>
            <person name="Sorokin D.Y."/>
            <person name="Gumerov V.M."/>
            <person name="Rakitin A.L."/>
            <person name="Beletsky A.V."/>
            <person name="Damste J.S."/>
            <person name="Muyzer G."/>
            <person name="Mardanov A.V."/>
            <person name="Ravin N.V."/>
        </authorList>
    </citation>
    <scope>NUCLEOTIDE SEQUENCE [LARGE SCALE GENOMIC DNA]</scope>
    <source>
        <strain evidence="1 2">ACht1</strain>
    </source>
</reference>
<dbReference type="RefSeq" id="WP_022635829.1">
    <property type="nucleotide sequence ID" value="NZ_ASJR01000002.1"/>
</dbReference>
<sequence>MGTACGVWKKIEQYSTEKKIARLHYVNAEQLATQERISRREYLQAKKRFQETEALLREYRLRQRHARLVAPHEGYFLPAENVYPHGYVAEGEVVGQTMPETEFMLTFSLEEYVLEQIDTLFLQRVHGDTLHAFSTSHIQGEGSRRTARVAPPANKMERWNNTDSLRLTGALTHTDVVPLSSELLLSRTPALVAHVDTTGAVDVREAFPLSPGGDLFGISSQDTLSIAIPHILKDWKSQNKVVK</sequence>
<keyword evidence="2" id="KW-1185">Reference proteome</keyword>
<organism evidence="1 2">
    <name type="scientific">Chitinivibrio alkaliphilus ACht1</name>
    <dbReference type="NCBI Taxonomy" id="1313304"/>
    <lineage>
        <taxon>Bacteria</taxon>
        <taxon>Pseudomonadati</taxon>
        <taxon>Fibrobacterota</taxon>
        <taxon>Chitinivibrionia</taxon>
        <taxon>Chitinivibrionales</taxon>
        <taxon>Chitinivibrionaceae</taxon>
        <taxon>Chitinivibrio</taxon>
    </lineage>
</organism>
<evidence type="ECO:0000313" key="2">
    <source>
        <dbReference type="Proteomes" id="UP000017148"/>
    </source>
</evidence>
<dbReference type="STRING" id="1313304.CALK_0282"/>
<comment type="caution">
    <text evidence="1">The sequence shown here is derived from an EMBL/GenBank/DDBJ whole genome shotgun (WGS) entry which is preliminary data.</text>
</comment>
<dbReference type="AlphaFoldDB" id="U7DDY2"/>
<dbReference type="Proteomes" id="UP000017148">
    <property type="component" value="Unassembled WGS sequence"/>
</dbReference>
<protein>
    <submittedName>
        <fullName evidence="1">Uncharacterized protein</fullName>
    </submittedName>
</protein>
<dbReference type="EMBL" id="ASJR01000002">
    <property type="protein sequence ID" value="ERP39116.1"/>
    <property type="molecule type" value="Genomic_DNA"/>
</dbReference>
<gene>
    <name evidence="1" type="ORF">CALK_0282</name>
</gene>
<accession>U7DDY2</accession>
<name>U7DDY2_9BACT</name>